<evidence type="ECO:0000313" key="1">
    <source>
        <dbReference type="EMBL" id="KAI5663967.1"/>
    </source>
</evidence>
<proteinExistence type="predicted"/>
<dbReference type="EMBL" id="CM044705">
    <property type="protein sequence ID" value="KAI5663967.1"/>
    <property type="molecule type" value="Genomic_DNA"/>
</dbReference>
<organism evidence="1 2">
    <name type="scientific">Catharanthus roseus</name>
    <name type="common">Madagascar periwinkle</name>
    <name type="synonym">Vinca rosea</name>
    <dbReference type="NCBI Taxonomy" id="4058"/>
    <lineage>
        <taxon>Eukaryota</taxon>
        <taxon>Viridiplantae</taxon>
        <taxon>Streptophyta</taxon>
        <taxon>Embryophyta</taxon>
        <taxon>Tracheophyta</taxon>
        <taxon>Spermatophyta</taxon>
        <taxon>Magnoliopsida</taxon>
        <taxon>eudicotyledons</taxon>
        <taxon>Gunneridae</taxon>
        <taxon>Pentapetalae</taxon>
        <taxon>asterids</taxon>
        <taxon>lamiids</taxon>
        <taxon>Gentianales</taxon>
        <taxon>Apocynaceae</taxon>
        <taxon>Rauvolfioideae</taxon>
        <taxon>Vinceae</taxon>
        <taxon>Catharanthinae</taxon>
        <taxon>Catharanthus</taxon>
    </lineage>
</organism>
<evidence type="ECO:0000313" key="2">
    <source>
        <dbReference type="Proteomes" id="UP001060085"/>
    </source>
</evidence>
<accession>A0ACC0AU42</accession>
<dbReference type="Proteomes" id="UP001060085">
    <property type="component" value="Linkage Group LG05"/>
</dbReference>
<gene>
    <name evidence="1" type="ORF">M9H77_23290</name>
</gene>
<comment type="caution">
    <text evidence="1">The sequence shown here is derived from an EMBL/GenBank/DDBJ whole genome shotgun (WGS) entry which is preliminary data.</text>
</comment>
<keyword evidence="2" id="KW-1185">Reference proteome</keyword>
<reference evidence="2" key="1">
    <citation type="journal article" date="2023" name="Nat. Plants">
        <title>Single-cell RNA sequencing provides a high-resolution roadmap for understanding the multicellular compartmentation of specialized metabolism.</title>
        <authorList>
            <person name="Sun S."/>
            <person name="Shen X."/>
            <person name="Li Y."/>
            <person name="Li Y."/>
            <person name="Wang S."/>
            <person name="Li R."/>
            <person name="Zhang H."/>
            <person name="Shen G."/>
            <person name="Guo B."/>
            <person name="Wei J."/>
            <person name="Xu J."/>
            <person name="St-Pierre B."/>
            <person name="Chen S."/>
            <person name="Sun C."/>
        </authorList>
    </citation>
    <scope>NUCLEOTIDE SEQUENCE [LARGE SCALE GENOMIC DNA]</scope>
</reference>
<protein>
    <submittedName>
        <fullName evidence="1">Uncharacterized protein</fullName>
    </submittedName>
</protein>
<sequence>MYIISKLVIKYLLLLGQYNLACFLIGDVFHNMLICSLEMHRSDAPYRKLWRVDPLDGGHNTVEGLAQPSQKGLEIKVSLRMVLVGAPGSVAWFYVNGECGGYGIECSGIERKKMKEQVETPFTF</sequence>
<name>A0ACC0AU42_CATRO</name>